<evidence type="ECO:0000313" key="3">
    <source>
        <dbReference type="EMBL" id="JAU04645.1"/>
    </source>
</evidence>
<organism evidence="3">
    <name type="scientific">Noccaea caerulescens</name>
    <name type="common">Alpine penny-cress</name>
    <name type="synonym">Thlaspi caerulescens</name>
    <dbReference type="NCBI Taxonomy" id="107243"/>
    <lineage>
        <taxon>Eukaryota</taxon>
        <taxon>Viridiplantae</taxon>
        <taxon>Streptophyta</taxon>
        <taxon>Embryophyta</taxon>
        <taxon>Tracheophyta</taxon>
        <taxon>Spermatophyta</taxon>
        <taxon>Magnoliopsida</taxon>
        <taxon>eudicotyledons</taxon>
        <taxon>Gunneridae</taxon>
        <taxon>Pentapetalae</taxon>
        <taxon>rosids</taxon>
        <taxon>malvids</taxon>
        <taxon>Brassicales</taxon>
        <taxon>Brassicaceae</taxon>
        <taxon>Coluteocarpeae</taxon>
        <taxon>Noccaea</taxon>
    </lineage>
</organism>
<gene>
    <name evidence="3" type="ORF">GA_TR532_c0_g1_i1_g.1810</name>
</gene>
<feature type="compositionally biased region" description="Basic and acidic residues" evidence="1">
    <location>
        <begin position="307"/>
        <end position="319"/>
    </location>
</feature>
<dbReference type="PANTHER" id="PTHR36760">
    <property type="entry name" value="ACIDIC LEUCINE-RICH NUCLEAR PHOSPHOPROTEIN 32 FAMILY B PROTEIN"/>
    <property type="match status" value="1"/>
</dbReference>
<keyword evidence="2" id="KW-1133">Transmembrane helix</keyword>
<dbReference type="PANTHER" id="PTHR36760:SF1">
    <property type="entry name" value="ACIDIC LEUCINE-RICH NUCLEAR PHOSPHOPROTEIN 32 FAMILY B PROTEIN"/>
    <property type="match status" value="1"/>
</dbReference>
<keyword evidence="2" id="KW-0812">Transmembrane</keyword>
<evidence type="ECO:0000256" key="2">
    <source>
        <dbReference type="SAM" id="Phobius"/>
    </source>
</evidence>
<sequence length="404" mass="46280">MSEFALSSPPEENPINKKIGFSTLLLSDFHLFVSFILSHPFYFSYILFFSPYIFKILSFLSPLFVTTTLVLLALLSTLHFNDSESPETQPSFLFSFCSKLVSVLEETKFDEDVKSLEELEAYEMVVEACSIMCASENESVEITFVDKFCNHESTISEASTDETHEEAIEIQPLKFVDPMETEKCEKEEEEEEEKVKPKSDVVLDSGEGQCWKKPTKQESKAQKVGLVGDGNDESYDDLPKLSDFLGQVKKNEATGNKEEDGDVSLRSFGSMRKEKEWRRTLACKLFEERHNADVGQGMDHLWETYETETEKKQNEEEKKKEKKTKKSMMMMKTKSIEKKEVVVKEEEEDEDGIDQQQLCCLQALKFSTGKMHMGIARPNLMKLSKAFKGIGRFYNNATKHSKKA</sequence>
<feature type="transmembrane region" description="Helical" evidence="2">
    <location>
        <begin position="29"/>
        <end position="49"/>
    </location>
</feature>
<proteinExistence type="predicted"/>
<evidence type="ECO:0000256" key="1">
    <source>
        <dbReference type="SAM" id="MobiDB-lite"/>
    </source>
</evidence>
<feature type="transmembrane region" description="Helical" evidence="2">
    <location>
        <begin position="56"/>
        <end position="80"/>
    </location>
</feature>
<dbReference type="AlphaFoldDB" id="A0A1J3CGZ6"/>
<name>A0A1J3CGZ6_NOCCA</name>
<accession>A0A1J3CGZ6</accession>
<keyword evidence="2" id="KW-0472">Membrane</keyword>
<feature type="region of interest" description="Disordered" evidence="1">
    <location>
        <begin position="307"/>
        <end position="333"/>
    </location>
</feature>
<protein>
    <submittedName>
        <fullName evidence="3">Uncharacterized protein</fullName>
    </submittedName>
</protein>
<dbReference type="EMBL" id="GEVI01027675">
    <property type="protein sequence ID" value="JAU04645.1"/>
    <property type="molecule type" value="Transcribed_RNA"/>
</dbReference>
<reference evidence="3" key="1">
    <citation type="submission" date="2016-07" db="EMBL/GenBank/DDBJ databases">
        <title>De novo transcriptome assembly of four accessions of the metal hyperaccumulator plant Noccaea caerulescens.</title>
        <authorList>
            <person name="Blande D."/>
            <person name="Halimaa P."/>
            <person name="Tervahauta A.I."/>
            <person name="Aarts M.G."/>
            <person name="Karenlampi S.O."/>
        </authorList>
    </citation>
    <scope>NUCLEOTIDE SEQUENCE</scope>
</reference>